<organism evidence="5 6">
    <name type="scientific">Mya arenaria</name>
    <name type="common">Soft-shell clam</name>
    <dbReference type="NCBI Taxonomy" id="6604"/>
    <lineage>
        <taxon>Eukaryota</taxon>
        <taxon>Metazoa</taxon>
        <taxon>Spiralia</taxon>
        <taxon>Lophotrochozoa</taxon>
        <taxon>Mollusca</taxon>
        <taxon>Bivalvia</taxon>
        <taxon>Autobranchia</taxon>
        <taxon>Heteroconchia</taxon>
        <taxon>Euheterodonta</taxon>
        <taxon>Imparidentia</taxon>
        <taxon>Neoheterodontei</taxon>
        <taxon>Myida</taxon>
        <taxon>Myoidea</taxon>
        <taxon>Myidae</taxon>
        <taxon>Mya</taxon>
    </lineage>
</organism>
<evidence type="ECO:0000313" key="6">
    <source>
        <dbReference type="Proteomes" id="UP001164746"/>
    </source>
</evidence>
<dbReference type="InterPro" id="IPR000845">
    <property type="entry name" value="Nucleoside_phosphorylase_d"/>
</dbReference>
<dbReference type="PANTHER" id="PTHR42679">
    <property type="entry name" value="S-METHYL-5'-THIOADENOSINE PHOSPHORYLASE"/>
    <property type="match status" value="1"/>
</dbReference>
<evidence type="ECO:0000259" key="4">
    <source>
        <dbReference type="Pfam" id="PF01048"/>
    </source>
</evidence>
<dbReference type="Pfam" id="PF01048">
    <property type="entry name" value="PNP_UDP_1"/>
    <property type="match status" value="1"/>
</dbReference>
<dbReference type="Gene3D" id="3.40.50.1580">
    <property type="entry name" value="Nucleoside phosphorylase domain"/>
    <property type="match status" value="1"/>
</dbReference>
<dbReference type="InterPro" id="IPR035994">
    <property type="entry name" value="Nucleoside_phosphorylase_sf"/>
</dbReference>
<name>A0ABY7FM23_MYAAR</name>
<protein>
    <submittedName>
        <fullName evidence="5">MTAP-like protein</fullName>
    </submittedName>
</protein>
<dbReference type="SUPFAM" id="SSF53167">
    <property type="entry name" value="Purine and uridine phosphorylases"/>
    <property type="match status" value="1"/>
</dbReference>
<evidence type="ECO:0000256" key="3">
    <source>
        <dbReference type="ARBA" id="ARBA00022726"/>
    </source>
</evidence>
<dbReference type="PANTHER" id="PTHR42679:SF2">
    <property type="entry name" value="S-METHYL-5'-THIOADENOSINE PHOSPHORYLASE"/>
    <property type="match status" value="1"/>
</dbReference>
<dbReference type="CDD" id="cd09010">
    <property type="entry name" value="MTAP_SsMTAPII_like_MTIP"/>
    <property type="match status" value="1"/>
</dbReference>
<evidence type="ECO:0000256" key="1">
    <source>
        <dbReference type="ARBA" id="ARBA00022676"/>
    </source>
</evidence>
<dbReference type="Proteomes" id="UP001164746">
    <property type="component" value="Chromosome 13"/>
</dbReference>
<keyword evidence="6" id="KW-1185">Reference proteome</keyword>
<evidence type="ECO:0000313" key="5">
    <source>
        <dbReference type="EMBL" id="WAR23240.1"/>
    </source>
</evidence>
<gene>
    <name evidence="5" type="ORF">MAR_036909</name>
</gene>
<accession>A0ABY7FM23</accession>
<sequence>MPGRVNYRANIWALKEEGCTHIVVTTACGSLQEGIHPGDIVVLDQFIDRTHHRDQTFYDGTEGGPKGICHIPLAEPFCPITSEFIFNTATELDYKVHNGGTMLTIEGPRFSSKAESKMWNWWGAHCINMTTVVLARESGLCYAAMGLVTDYDSWREDTASVNVEAVMKTFAENSKRATAVLLAVIPKLKEYDWSVKLKENADLVKGSVLLPHSY</sequence>
<keyword evidence="1" id="KW-0328">Glycosyltransferase</keyword>
<keyword evidence="3" id="KW-0660">Purine salvage</keyword>
<keyword evidence="2" id="KW-0808">Transferase</keyword>
<feature type="domain" description="Nucleoside phosphorylase" evidence="4">
    <location>
        <begin position="5"/>
        <end position="185"/>
    </location>
</feature>
<dbReference type="InterPro" id="IPR010044">
    <property type="entry name" value="MTAP"/>
</dbReference>
<proteinExistence type="predicted"/>
<evidence type="ECO:0000256" key="2">
    <source>
        <dbReference type="ARBA" id="ARBA00022679"/>
    </source>
</evidence>
<reference evidence="5" key="1">
    <citation type="submission" date="2022-11" db="EMBL/GenBank/DDBJ databases">
        <title>Centuries of genome instability and evolution in soft-shell clam transmissible cancer (bioRxiv).</title>
        <authorList>
            <person name="Hart S.F.M."/>
            <person name="Yonemitsu M.A."/>
            <person name="Giersch R.M."/>
            <person name="Beal B.F."/>
            <person name="Arriagada G."/>
            <person name="Davis B.W."/>
            <person name="Ostrander E.A."/>
            <person name="Goff S.P."/>
            <person name="Metzger M.J."/>
        </authorList>
    </citation>
    <scope>NUCLEOTIDE SEQUENCE</scope>
    <source>
        <strain evidence="5">MELC-2E11</strain>
        <tissue evidence="5">Siphon/mantle</tissue>
    </source>
</reference>
<dbReference type="EMBL" id="CP111024">
    <property type="protein sequence ID" value="WAR23240.1"/>
    <property type="molecule type" value="Genomic_DNA"/>
</dbReference>